<accession>A0A1F4U1J6</accession>
<protein>
    <recommendedName>
        <fullName evidence="3">Thiamine biosynthesis protein ApbE</fullName>
    </recommendedName>
</protein>
<dbReference type="AlphaFoldDB" id="A0A1F4U1J6"/>
<reference evidence="1 2" key="1">
    <citation type="journal article" date="2016" name="Nat. Commun.">
        <title>Thousands of microbial genomes shed light on interconnected biogeochemical processes in an aquifer system.</title>
        <authorList>
            <person name="Anantharaman K."/>
            <person name="Brown C.T."/>
            <person name="Hug L.A."/>
            <person name="Sharon I."/>
            <person name="Castelle C.J."/>
            <person name="Probst A.J."/>
            <person name="Thomas B.C."/>
            <person name="Singh A."/>
            <person name="Wilkins M.J."/>
            <person name="Karaoz U."/>
            <person name="Brodie E.L."/>
            <person name="Williams K.H."/>
            <person name="Hubbard S.S."/>
            <person name="Banfield J.F."/>
        </authorList>
    </citation>
    <scope>NUCLEOTIDE SEQUENCE [LARGE SCALE GENOMIC DNA]</scope>
</reference>
<dbReference type="InterPro" id="IPR003374">
    <property type="entry name" value="ApbE-like_sf"/>
</dbReference>
<dbReference type="PIRSF" id="PIRSF006421">
    <property type="entry name" value="UCP006421"/>
    <property type="match status" value="1"/>
</dbReference>
<evidence type="ECO:0000313" key="2">
    <source>
        <dbReference type="Proteomes" id="UP000177025"/>
    </source>
</evidence>
<dbReference type="Proteomes" id="UP000177025">
    <property type="component" value="Unassembled WGS sequence"/>
</dbReference>
<sequence>MYEPRWYRNQCAESKLEQFFVRYQESDLCIRSETNLSSLAYNILIRVRKELEAYIIRHSEFGRSLVPVSVLGDAPDIAQEMAQAALKTGVGPMAAVAGAVNHALACELMHFGHTLIIENGGDIFASSHEPVMIALYAGNSPLSMHLALKVDASGGVGVCTSSGTVGHSLSFGKADAVTIIANDCILADAAATAIGNQVNSRDDFNAAIEFAKTIEDISGVIIVQGDRIAAWGKKFEIVGI</sequence>
<dbReference type="InterPro" id="IPR007183">
    <property type="entry name" value="UPF0280"/>
</dbReference>
<organism evidence="1 2">
    <name type="scientific">candidate division WOR-3 bacterium RBG_13_43_14</name>
    <dbReference type="NCBI Taxonomy" id="1802590"/>
    <lineage>
        <taxon>Bacteria</taxon>
        <taxon>Bacteria division WOR-3</taxon>
    </lineage>
</organism>
<comment type="caution">
    <text evidence="1">The sequence shown here is derived from an EMBL/GenBank/DDBJ whole genome shotgun (WGS) entry which is preliminary data.</text>
</comment>
<evidence type="ECO:0000313" key="1">
    <source>
        <dbReference type="EMBL" id="OGC38759.1"/>
    </source>
</evidence>
<dbReference type="SUPFAM" id="SSF143631">
    <property type="entry name" value="ApbE-like"/>
    <property type="match status" value="1"/>
</dbReference>
<gene>
    <name evidence="1" type="ORF">A2Y85_05750</name>
</gene>
<name>A0A1F4U1J6_UNCW3</name>
<evidence type="ECO:0008006" key="3">
    <source>
        <dbReference type="Google" id="ProtNLM"/>
    </source>
</evidence>
<dbReference type="EMBL" id="MEUM01000168">
    <property type="protein sequence ID" value="OGC38759.1"/>
    <property type="molecule type" value="Genomic_DNA"/>
</dbReference>
<proteinExistence type="predicted"/>
<dbReference type="Gene3D" id="3.10.520.10">
    <property type="entry name" value="ApbE-like domains"/>
    <property type="match status" value="1"/>
</dbReference>